<gene>
    <name evidence="3" type="ORF">NG895_19225</name>
</gene>
<proteinExistence type="predicted"/>
<dbReference type="InterPro" id="IPR018391">
    <property type="entry name" value="PQQ_b-propeller_rpt"/>
</dbReference>
<feature type="chain" id="PRO_5040864891" evidence="1">
    <location>
        <begin position="27"/>
        <end position="418"/>
    </location>
</feature>
<protein>
    <submittedName>
        <fullName evidence="3">PQQ-binding-like beta-propeller repeat protein</fullName>
    </submittedName>
</protein>
<name>A0A9X2FBN3_9BACT</name>
<reference evidence="3" key="1">
    <citation type="submission" date="2022-06" db="EMBL/GenBank/DDBJ databases">
        <title>Aeoliella straminimaris, a novel planctomycete from sediments.</title>
        <authorList>
            <person name="Vitorino I.R."/>
            <person name="Lage O.M."/>
        </authorList>
    </citation>
    <scope>NUCLEOTIDE SEQUENCE</scope>
    <source>
        <strain evidence="3">ICT_H6.2</strain>
    </source>
</reference>
<dbReference type="InterPro" id="IPR002372">
    <property type="entry name" value="PQQ_rpt_dom"/>
</dbReference>
<dbReference type="PANTHER" id="PTHR34512:SF30">
    <property type="entry name" value="OUTER MEMBRANE PROTEIN ASSEMBLY FACTOR BAMB"/>
    <property type="match status" value="1"/>
</dbReference>
<dbReference type="Gene3D" id="2.40.10.480">
    <property type="match status" value="1"/>
</dbReference>
<sequence length="418" mass="45313">MSRLLVTCLFSALFTTATLTSTCALANWPEWRGAEGNMVAPPGDYPVEIGPETNCLWQVDLGGEGASTPVVWGDSIFVSLTADGQDTAASYDLSGKERWRLELGEARQGKNRAATGSNSSPVTDGEHVVFYFKSGLVVCLTTDGQELWRLNLQEKYGPDTLWWDLGTSPVLTSAGVCIAVMQEGDSYLVTLDLDNGKEVWKTKRQYTRPRESDQAYTTPAVLEIDGQETIVTFGADHLTGHDAKTGKLLWERSGFNPDDKGMWRVIASATIADGVAVVPFGRTEFLTAVPLSESGEAKWLKRGVGADVPSPVVADGKVFVLGDKGEVSCLDLESGDVIWEDRLPRSNVKYYSSPLLAGGNLYCLRQDGTLFVISAGDQFELVAENELGDESVATPIPVDGTLLVRTRHKLFRFGTGAQ</sequence>
<keyword evidence="4" id="KW-1185">Reference proteome</keyword>
<dbReference type="Gene3D" id="2.130.10.10">
    <property type="entry name" value="YVTN repeat-like/Quinoprotein amine dehydrogenase"/>
    <property type="match status" value="1"/>
</dbReference>
<evidence type="ECO:0000256" key="1">
    <source>
        <dbReference type="SAM" id="SignalP"/>
    </source>
</evidence>
<organism evidence="3 4">
    <name type="scientific">Aeoliella straminimaris</name>
    <dbReference type="NCBI Taxonomy" id="2954799"/>
    <lineage>
        <taxon>Bacteria</taxon>
        <taxon>Pseudomonadati</taxon>
        <taxon>Planctomycetota</taxon>
        <taxon>Planctomycetia</taxon>
        <taxon>Pirellulales</taxon>
        <taxon>Lacipirellulaceae</taxon>
        <taxon>Aeoliella</taxon>
    </lineage>
</organism>
<dbReference type="AlphaFoldDB" id="A0A9X2FBN3"/>
<dbReference type="SMART" id="SM00564">
    <property type="entry name" value="PQQ"/>
    <property type="match status" value="5"/>
</dbReference>
<dbReference type="RefSeq" id="WP_252854153.1">
    <property type="nucleotide sequence ID" value="NZ_JAMXLR010000065.1"/>
</dbReference>
<dbReference type="Proteomes" id="UP001155241">
    <property type="component" value="Unassembled WGS sequence"/>
</dbReference>
<dbReference type="PANTHER" id="PTHR34512">
    <property type="entry name" value="CELL SURFACE PROTEIN"/>
    <property type="match status" value="1"/>
</dbReference>
<feature type="domain" description="Pyrrolo-quinoline quinone repeat" evidence="2">
    <location>
        <begin position="91"/>
        <end position="253"/>
    </location>
</feature>
<dbReference type="InterPro" id="IPR011047">
    <property type="entry name" value="Quinoprotein_ADH-like_sf"/>
</dbReference>
<evidence type="ECO:0000259" key="2">
    <source>
        <dbReference type="Pfam" id="PF13360"/>
    </source>
</evidence>
<accession>A0A9X2FBN3</accession>
<feature type="domain" description="Pyrrolo-quinoline quinone repeat" evidence="2">
    <location>
        <begin position="298"/>
        <end position="377"/>
    </location>
</feature>
<evidence type="ECO:0000313" key="4">
    <source>
        <dbReference type="Proteomes" id="UP001155241"/>
    </source>
</evidence>
<evidence type="ECO:0000313" key="3">
    <source>
        <dbReference type="EMBL" id="MCO6046037.1"/>
    </source>
</evidence>
<dbReference type="SUPFAM" id="SSF50998">
    <property type="entry name" value="Quinoprotein alcohol dehydrogenase-like"/>
    <property type="match status" value="1"/>
</dbReference>
<feature type="signal peptide" evidence="1">
    <location>
        <begin position="1"/>
        <end position="26"/>
    </location>
</feature>
<dbReference type="EMBL" id="JAMXLR010000065">
    <property type="protein sequence ID" value="MCO6046037.1"/>
    <property type="molecule type" value="Genomic_DNA"/>
</dbReference>
<comment type="caution">
    <text evidence="3">The sequence shown here is derived from an EMBL/GenBank/DDBJ whole genome shotgun (WGS) entry which is preliminary data.</text>
</comment>
<dbReference type="Pfam" id="PF13360">
    <property type="entry name" value="PQQ_2"/>
    <property type="match status" value="2"/>
</dbReference>
<keyword evidence="1" id="KW-0732">Signal</keyword>
<dbReference type="InterPro" id="IPR015943">
    <property type="entry name" value="WD40/YVTN_repeat-like_dom_sf"/>
</dbReference>